<feature type="region of interest" description="Disordered" evidence="1">
    <location>
        <begin position="1"/>
        <end position="67"/>
    </location>
</feature>
<dbReference type="AlphaFoldDB" id="A0A9D4PY97"/>
<dbReference type="EMBL" id="JABSTV010001249">
    <property type="protein sequence ID" value="KAH7961083.1"/>
    <property type="molecule type" value="Genomic_DNA"/>
</dbReference>
<evidence type="ECO:0000313" key="2">
    <source>
        <dbReference type="EMBL" id="KAH7961083.1"/>
    </source>
</evidence>
<sequence>MDASNHQTRRIGTEQQSLKIPSEEHVNKENKDSGDKFPTQQRLSKGLEDKEEMTNDPETTTGEHTKLEQTLRKMSKIDRFFMKTLLTLAAGAEDNEALPDKLLTEFTKMKSLTLDVTHEVDSLMAKERHGDVRDRPKISDATAERILQKIAEGDTSELSDLSDSDDTIEYVPPISATDLSTELSSEDDSDSDVEDAVVAPTTKGLSYGR</sequence>
<proteinExistence type="predicted"/>
<comment type="caution">
    <text evidence="2">The sequence shown here is derived from an EMBL/GenBank/DDBJ whole genome shotgun (WGS) entry which is preliminary data.</text>
</comment>
<keyword evidence="3" id="KW-1185">Reference proteome</keyword>
<organism evidence="2 3">
    <name type="scientific">Rhipicephalus sanguineus</name>
    <name type="common">Brown dog tick</name>
    <name type="synonym">Ixodes sanguineus</name>
    <dbReference type="NCBI Taxonomy" id="34632"/>
    <lineage>
        <taxon>Eukaryota</taxon>
        <taxon>Metazoa</taxon>
        <taxon>Ecdysozoa</taxon>
        <taxon>Arthropoda</taxon>
        <taxon>Chelicerata</taxon>
        <taxon>Arachnida</taxon>
        <taxon>Acari</taxon>
        <taxon>Parasitiformes</taxon>
        <taxon>Ixodida</taxon>
        <taxon>Ixodoidea</taxon>
        <taxon>Ixodidae</taxon>
        <taxon>Rhipicephalinae</taxon>
        <taxon>Rhipicephalus</taxon>
        <taxon>Rhipicephalus</taxon>
    </lineage>
</organism>
<feature type="compositionally biased region" description="Acidic residues" evidence="1">
    <location>
        <begin position="154"/>
        <end position="168"/>
    </location>
</feature>
<feature type="compositionally biased region" description="Acidic residues" evidence="1">
    <location>
        <begin position="184"/>
        <end position="195"/>
    </location>
</feature>
<gene>
    <name evidence="2" type="ORF">HPB52_001834</name>
</gene>
<feature type="compositionally biased region" description="Basic and acidic residues" evidence="1">
    <location>
        <begin position="21"/>
        <end position="35"/>
    </location>
</feature>
<reference evidence="2" key="2">
    <citation type="submission" date="2021-09" db="EMBL/GenBank/DDBJ databases">
        <authorList>
            <person name="Jia N."/>
            <person name="Wang J."/>
            <person name="Shi W."/>
            <person name="Du L."/>
            <person name="Sun Y."/>
            <person name="Zhan W."/>
            <person name="Jiang J."/>
            <person name="Wang Q."/>
            <person name="Zhang B."/>
            <person name="Ji P."/>
            <person name="Sakyi L.B."/>
            <person name="Cui X."/>
            <person name="Yuan T."/>
            <person name="Jiang B."/>
            <person name="Yang W."/>
            <person name="Lam T.T.-Y."/>
            <person name="Chang Q."/>
            <person name="Ding S."/>
            <person name="Wang X."/>
            <person name="Zhu J."/>
            <person name="Ruan X."/>
            <person name="Zhao L."/>
            <person name="Wei J."/>
            <person name="Que T."/>
            <person name="Du C."/>
            <person name="Cheng J."/>
            <person name="Dai P."/>
            <person name="Han X."/>
            <person name="Huang E."/>
            <person name="Gao Y."/>
            <person name="Liu J."/>
            <person name="Shao H."/>
            <person name="Ye R."/>
            <person name="Li L."/>
            <person name="Wei W."/>
            <person name="Wang X."/>
            <person name="Wang C."/>
            <person name="Huo Q."/>
            <person name="Li W."/>
            <person name="Guo W."/>
            <person name="Chen H."/>
            <person name="Chen S."/>
            <person name="Zhou L."/>
            <person name="Zhou L."/>
            <person name="Ni X."/>
            <person name="Tian J."/>
            <person name="Zhou Y."/>
            <person name="Sheng Y."/>
            <person name="Liu T."/>
            <person name="Pan Y."/>
            <person name="Xia L."/>
            <person name="Li J."/>
            <person name="Zhao F."/>
            <person name="Cao W."/>
        </authorList>
    </citation>
    <scope>NUCLEOTIDE SEQUENCE</scope>
    <source>
        <strain evidence="2">Rsan-2018</strain>
        <tissue evidence="2">Larvae</tissue>
    </source>
</reference>
<accession>A0A9D4PY97</accession>
<evidence type="ECO:0000313" key="3">
    <source>
        <dbReference type="Proteomes" id="UP000821837"/>
    </source>
</evidence>
<name>A0A9D4PY97_RHISA</name>
<protein>
    <submittedName>
        <fullName evidence="2">Uncharacterized protein</fullName>
    </submittedName>
</protein>
<feature type="region of interest" description="Disordered" evidence="1">
    <location>
        <begin position="154"/>
        <end position="209"/>
    </location>
</feature>
<evidence type="ECO:0000256" key="1">
    <source>
        <dbReference type="SAM" id="MobiDB-lite"/>
    </source>
</evidence>
<dbReference type="Proteomes" id="UP000821837">
    <property type="component" value="Chromosome 3"/>
</dbReference>
<reference evidence="2" key="1">
    <citation type="journal article" date="2020" name="Cell">
        <title>Large-Scale Comparative Analyses of Tick Genomes Elucidate Their Genetic Diversity and Vector Capacities.</title>
        <authorList>
            <consortium name="Tick Genome and Microbiome Consortium (TIGMIC)"/>
            <person name="Jia N."/>
            <person name="Wang J."/>
            <person name="Shi W."/>
            <person name="Du L."/>
            <person name="Sun Y."/>
            <person name="Zhan W."/>
            <person name="Jiang J.F."/>
            <person name="Wang Q."/>
            <person name="Zhang B."/>
            <person name="Ji P."/>
            <person name="Bell-Sakyi L."/>
            <person name="Cui X.M."/>
            <person name="Yuan T.T."/>
            <person name="Jiang B.G."/>
            <person name="Yang W.F."/>
            <person name="Lam T.T."/>
            <person name="Chang Q.C."/>
            <person name="Ding S.J."/>
            <person name="Wang X.J."/>
            <person name="Zhu J.G."/>
            <person name="Ruan X.D."/>
            <person name="Zhao L."/>
            <person name="Wei J.T."/>
            <person name="Ye R.Z."/>
            <person name="Que T.C."/>
            <person name="Du C.H."/>
            <person name="Zhou Y.H."/>
            <person name="Cheng J.X."/>
            <person name="Dai P.F."/>
            <person name="Guo W.B."/>
            <person name="Han X.H."/>
            <person name="Huang E.J."/>
            <person name="Li L.F."/>
            <person name="Wei W."/>
            <person name="Gao Y.C."/>
            <person name="Liu J.Z."/>
            <person name="Shao H.Z."/>
            <person name="Wang X."/>
            <person name="Wang C.C."/>
            <person name="Yang T.C."/>
            <person name="Huo Q.B."/>
            <person name="Li W."/>
            <person name="Chen H.Y."/>
            <person name="Chen S.E."/>
            <person name="Zhou L.G."/>
            <person name="Ni X.B."/>
            <person name="Tian J.H."/>
            <person name="Sheng Y."/>
            <person name="Liu T."/>
            <person name="Pan Y.S."/>
            <person name="Xia L.Y."/>
            <person name="Li J."/>
            <person name="Zhao F."/>
            <person name="Cao W.C."/>
        </authorList>
    </citation>
    <scope>NUCLEOTIDE SEQUENCE</scope>
    <source>
        <strain evidence="2">Rsan-2018</strain>
    </source>
</reference>